<keyword evidence="7" id="KW-0813">Transport</keyword>
<organism evidence="8 9">
    <name type="scientific">Lithocarpus litseifolius</name>
    <dbReference type="NCBI Taxonomy" id="425828"/>
    <lineage>
        <taxon>Eukaryota</taxon>
        <taxon>Viridiplantae</taxon>
        <taxon>Streptophyta</taxon>
        <taxon>Embryophyta</taxon>
        <taxon>Tracheophyta</taxon>
        <taxon>Spermatophyta</taxon>
        <taxon>Magnoliopsida</taxon>
        <taxon>eudicotyledons</taxon>
        <taxon>Gunneridae</taxon>
        <taxon>Pentapetalae</taxon>
        <taxon>rosids</taxon>
        <taxon>fabids</taxon>
        <taxon>Fagales</taxon>
        <taxon>Fagaceae</taxon>
        <taxon>Lithocarpus</taxon>
    </lineage>
</organism>
<dbReference type="GO" id="GO:0016192">
    <property type="term" value="P:vesicle-mediated transport"/>
    <property type="evidence" value="ECO:0007669"/>
    <property type="project" value="UniProtKB-ARBA"/>
</dbReference>
<keyword evidence="9" id="KW-1185">Reference proteome</keyword>
<dbReference type="GO" id="GO:0016020">
    <property type="term" value="C:membrane"/>
    <property type="evidence" value="ECO:0007669"/>
    <property type="project" value="UniProtKB-SubCell"/>
</dbReference>
<evidence type="ECO:0000256" key="4">
    <source>
        <dbReference type="ARBA" id="ARBA00022692"/>
    </source>
</evidence>
<comment type="similarity">
    <text evidence="3 7">Belongs to the PRA1 family.</text>
</comment>
<evidence type="ECO:0000256" key="5">
    <source>
        <dbReference type="ARBA" id="ARBA00022989"/>
    </source>
</evidence>
<dbReference type="InterPro" id="IPR004895">
    <property type="entry name" value="Prenylated_rab_accept_PRA1"/>
</dbReference>
<keyword evidence="5" id="KW-1133">Transmembrane helix</keyword>
<evidence type="ECO:0000256" key="6">
    <source>
        <dbReference type="ARBA" id="ARBA00023136"/>
    </source>
</evidence>
<dbReference type="AlphaFoldDB" id="A0AAW2C2I4"/>
<reference evidence="8 9" key="1">
    <citation type="submission" date="2024-01" db="EMBL/GenBank/DDBJ databases">
        <title>A telomere-to-telomere, gap-free genome of sweet tea (Lithocarpus litseifolius).</title>
        <authorList>
            <person name="Zhou J."/>
        </authorList>
    </citation>
    <scope>NUCLEOTIDE SEQUENCE [LARGE SCALE GENOMIC DNA]</scope>
    <source>
        <strain evidence="8">Zhou-2022a</strain>
        <tissue evidence="8">Leaf</tissue>
    </source>
</reference>
<dbReference type="Proteomes" id="UP001459277">
    <property type="component" value="Unassembled WGS sequence"/>
</dbReference>
<gene>
    <name evidence="8" type="ORF">SO802_027495</name>
</gene>
<dbReference type="Pfam" id="PF03208">
    <property type="entry name" value="PRA1"/>
    <property type="match status" value="1"/>
</dbReference>
<comment type="subcellular location">
    <subcellularLocation>
        <location evidence="2">Endomembrane system</location>
        <topology evidence="2">Multi-pass membrane protein</topology>
    </subcellularLocation>
    <subcellularLocation>
        <location evidence="7">Membrane</location>
        <topology evidence="7">Multi-pass membrane protein</topology>
    </subcellularLocation>
</comment>
<evidence type="ECO:0000256" key="7">
    <source>
        <dbReference type="RuleBase" id="RU363107"/>
    </source>
</evidence>
<proteinExistence type="inferred from homology"/>
<evidence type="ECO:0000313" key="8">
    <source>
        <dbReference type="EMBL" id="KAK9992510.1"/>
    </source>
</evidence>
<evidence type="ECO:0000256" key="3">
    <source>
        <dbReference type="ARBA" id="ARBA00006483"/>
    </source>
</evidence>
<evidence type="ECO:0000313" key="9">
    <source>
        <dbReference type="Proteomes" id="UP001459277"/>
    </source>
</evidence>
<evidence type="ECO:0000256" key="2">
    <source>
        <dbReference type="ARBA" id="ARBA00004127"/>
    </source>
</evidence>
<dbReference type="EMBL" id="JAZDWU010000009">
    <property type="protein sequence ID" value="KAK9992510.1"/>
    <property type="molecule type" value="Genomic_DNA"/>
</dbReference>
<accession>A0AAW2C2I4</accession>
<evidence type="ECO:0000256" key="1">
    <source>
        <dbReference type="ARBA" id="ARBA00002501"/>
    </source>
</evidence>
<comment type="function">
    <text evidence="1 7">May be involved in both secretory and endocytic intracellular trafficking in the endosomal/prevacuolar compartments.</text>
</comment>
<sequence length="69" mass="7701">MSSSKSSPGYYNTLPSTSITTANTGAARSVFATHRPWRELVQPFSSFTRPYTLDEATARVKRNLYLSLL</sequence>
<protein>
    <recommendedName>
        <fullName evidence="7">PRA1 family protein</fullName>
    </recommendedName>
</protein>
<comment type="caution">
    <text evidence="8">The sequence shown here is derived from an EMBL/GenBank/DDBJ whole genome shotgun (WGS) entry which is preliminary data.</text>
</comment>
<name>A0AAW2C2I4_9ROSI</name>
<dbReference type="GO" id="GO:0005783">
    <property type="term" value="C:endoplasmic reticulum"/>
    <property type="evidence" value="ECO:0007669"/>
    <property type="project" value="UniProtKB-ARBA"/>
</dbReference>
<keyword evidence="6" id="KW-0472">Membrane</keyword>
<keyword evidence="4" id="KW-0812">Transmembrane</keyword>